<keyword evidence="3" id="KW-1185">Reference proteome</keyword>
<dbReference type="PANTHER" id="PTHR22893">
    <property type="entry name" value="NADH OXIDOREDUCTASE-RELATED"/>
    <property type="match status" value="1"/>
</dbReference>
<comment type="caution">
    <text evidence="2">The sequence shown here is derived from an EMBL/GenBank/DDBJ whole genome shotgun (WGS) entry which is preliminary data.</text>
</comment>
<organism evidence="2 3">
    <name type="scientific">Sphingobacterium populi</name>
    <dbReference type="NCBI Taxonomy" id="1812824"/>
    <lineage>
        <taxon>Bacteria</taxon>
        <taxon>Pseudomonadati</taxon>
        <taxon>Bacteroidota</taxon>
        <taxon>Sphingobacteriia</taxon>
        <taxon>Sphingobacteriales</taxon>
        <taxon>Sphingobacteriaceae</taxon>
        <taxon>Sphingobacterium</taxon>
    </lineage>
</organism>
<dbReference type="Pfam" id="PF00724">
    <property type="entry name" value="Oxidored_FMN"/>
    <property type="match status" value="1"/>
</dbReference>
<proteinExistence type="predicted"/>
<dbReference type="InterPro" id="IPR001155">
    <property type="entry name" value="OxRdtase_FMN_N"/>
</dbReference>
<dbReference type="PANTHER" id="PTHR22893:SF91">
    <property type="entry name" value="NADPH DEHYDROGENASE 2-RELATED"/>
    <property type="match status" value="1"/>
</dbReference>
<dbReference type="InterPro" id="IPR013785">
    <property type="entry name" value="Aldolase_TIM"/>
</dbReference>
<dbReference type="RefSeq" id="WP_066758196.1">
    <property type="nucleotide sequence ID" value="NZ_JBHUMB010000003.1"/>
</dbReference>
<dbReference type="Gene3D" id="3.20.20.70">
    <property type="entry name" value="Aldolase class I"/>
    <property type="match status" value="1"/>
</dbReference>
<dbReference type="SUPFAM" id="SSF51395">
    <property type="entry name" value="FMN-linked oxidoreductases"/>
    <property type="match status" value="1"/>
</dbReference>
<protein>
    <recommendedName>
        <fullName evidence="1">NADH:flavin oxidoreductase/NADH oxidase N-terminal domain-containing protein</fullName>
    </recommendedName>
</protein>
<name>A0ABW5U8A2_9SPHI</name>
<dbReference type="EMBL" id="JBHUMB010000003">
    <property type="protein sequence ID" value="MFD2741800.1"/>
    <property type="molecule type" value="Genomic_DNA"/>
</dbReference>
<feature type="domain" description="NADH:flavin oxidoreductase/NADH oxidase N-terminal" evidence="1">
    <location>
        <begin position="15"/>
        <end position="217"/>
    </location>
</feature>
<dbReference type="InterPro" id="IPR045247">
    <property type="entry name" value="Oye-like"/>
</dbReference>
<accession>A0ABW5U8A2</accession>
<evidence type="ECO:0000259" key="1">
    <source>
        <dbReference type="Pfam" id="PF00724"/>
    </source>
</evidence>
<reference evidence="3" key="1">
    <citation type="journal article" date="2019" name="Int. J. Syst. Evol. Microbiol.">
        <title>The Global Catalogue of Microorganisms (GCM) 10K type strain sequencing project: providing services to taxonomists for standard genome sequencing and annotation.</title>
        <authorList>
            <consortium name="The Broad Institute Genomics Platform"/>
            <consortium name="The Broad Institute Genome Sequencing Center for Infectious Disease"/>
            <person name="Wu L."/>
            <person name="Ma J."/>
        </authorList>
    </citation>
    <scope>NUCLEOTIDE SEQUENCE [LARGE SCALE GENOMIC DNA]</scope>
    <source>
        <strain evidence="3">KCTC 42247</strain>
    </source>
</reference>
<sequence>MQTQSFTTDGFKASVTPRAMSHAEIKQTILDYKVAAQHAKDAGFDGIEIHAQAGMLIPQFLSLADNHCNDEYGGSIENRARIIFEIWDAITEVWDSTRIAIRFTPVMLCHVGIVKPDIGTIPLFKYLLNKLSNYNLAYLHIVGPSEDLSGTSVETLQDDYFGHFRANCKGNLMANLGFNKNIGSAILQQGKADFVSFGEPFIANPDLVDRFRHDLPLAKADRNTFYGGDENGYTNYPRAVYP</sequence>
<evidence type="ECO:0000313" key="3">
    <source>
        <dbReference type="Proteomes" id="UP001597418"/>
    </source>
</evidence>
<dbReference type="Proteomes" id="UP001597418">
    <property type="component" value="Unassembled WGS sequence"/>
</dbReference>
<gene>
    <name evidence="2" type="ORF">ACFSQ6_00165</name>
</gene>
<evidence type="ECO:0000313" key="2">
    <source>
        <dbReference type="EMBL" id="MFD2741800.1"/>
    </source>
</evidence>